<name>A0ACC0AFJ2_CATRO</name>
<proteinExistence type="predicted"/>
<comment type="caution">
    <text evidence="1">The sequence shown here is derived from an EMBL/GenBank/DDBJ whole genome shotgun (WGS) entry which is preliminary data.</text>
</comment>
<dbReference type="Proteomes" id="UP001060085">
    <property type="component" value="Linkage Group LG06"/>
</dbReference>
<sequence>MVHPSGRRGDDDLSPVTDRTGRVQGRTVTALSRGVRERHSTSDLPSTPTPLPAGFYHDTGAPWSSTQPPLVHFRSRPPHSSHFSHTPVPYEAYGSAYPHSSHHPDYGVSPSEPFIGRRHSADLGAEADRGGVLCPAVIELHVIYSTCWVALCSLQEWQHSSFQILALGEGCEIGWEVCLGCCDASIYVQKSWSCLTRGCKGVSWVLVTAGGYKIEHKLLDIRLWLDMMSAEEVRWMLYGLQEIRDCWVSTWHGFIAVFDVVEPYMPDRALLDLIARKARREDAGKKEKFDRIVDLLSRHYRGTY</sequence>
<protein>
    <submittedName>
        <fullName evidence="1">Uncharacterized protein</fullName>
    </submittedName>
</protein>
<evidence type="ECO:0000313" key="1">
    <source>
        <dbReference type="EMBL" id="KAI5659197.1"/>
    </source>
</evidence>
<organism evidence="1 2">
    <name type="scientific">Catharanthus roseus</name>
    <name type="common">Madagascar periwinkle</name>
    <name type="synonym">Vinca rosea</name>
    <dbReference type="NCBI Taxonomy" id="4058"/>
    <lineage>
        <taxon>Eukaryota</taxon>
        <taxon>Viridiplantae</taxon>
        <taxon>Streptophyta</taxon>
        <taxon>Embryophyta</taxon>
        <taxon>Tracheophyta</taxon>
        <taxon>Spermatophyta</taxon>
        <taxon>Magnoliopsida</taxon>
        <taxon>eudicotyledons</taxon>
        <taxon>Gunneridae</taxon>
        <taxon>Pentapetalae</taxon>
        <taxon>asterids</taxon>
        <taxon>lamiids</taxon>
        <taxon>Gentianales</taxon>
        <taxon>Apocynaceae</taxon>
        <taxon>Rauvolfioideae</taxon>
        <taxon>Vinceae</taxon>
        <taxon>Catharanthinae</taxon>
        <taxon>Catharanthus</taxon>
    </lineage>
</organism>
<dbReference type="EMBL" id="CM044706">
    <property type="protein sequence ID" value="KAI5659197.1"/>
    <property type="molecule type" value="Genomic_DNA"/>
</dbReference>
<keyword evidence="2" id="KW-1185">Reference proteome</keyword>
<gene>
    <name evidence="1" type="ORF">M9H77_27990</name>
</gene>
<evidence type="ECO:0000313" key="2">
    <source>
        <dbReference type="Proteomes" id="UP001060085"/>
    </source>
</evidence>
<reference evidence="2" key="1">
    <citation type="journal article" date="2023" name="Nat. Plants">
        <title>Single-cell RNA sequencing provides a high-resolution roadmap for understanding the multicellular compartmentation of specialized metabolism.</title>
        <authorList>
            <person name="Sun S."/>
            <person name="Shen X."/>
            <person name="Li Y."/>
            <person name="Li Y."/>
            <person name="Wang S."/>
            <person name="Li R."/>
            <person name="Zhang H."/>
            <person name="Shen G."/>
            <person name="Guo B."/>
            <person name="Wei J."/>
            <person name="Xu J."/>
            <person name="St-Pierre B."/>
            <person name="Chen S."/>
            <person name="Sun C."/>
        </authorList>
    </citation>
    <scope>NUCLEOTIDE SEQUENCE [LARGE SCALE GENOMIC DNA]</scope>
</reference>
<accession>A0ACC0AFJ2</accession>